<evidence type="ECO:0000313" key="2">
    <source>
        <dbReference type="Proteomes" id="UP000008080"/>
    </source>
</evidence>
<dbReference type="HOGENOM" id="CLU_682627_0_0_7"/>
<dbReference type="EMBL" id="BX842653">
    <property type="protein sequence ID" value="CAE80586.1"/>
    <property type="molecule type" value="Genomic_DNA"/>
</dbReference>
<evidence type="ECO:0000313" key="1">
    <source>
        <dbReference type="EMBL" id="CAE80586.1"/>
    </source>
</evidence>
<keyword evidence="2" id="KW-1185">Reference proteome</keyword>
<dbReference type="RefSeq" id="WP_011165189.1">
    <property type="nucleotide sequence ID" value="NC_005363.1"/>
</dbReference>
<proteinExistence type="predicted"/>
<gene>
    <name evidence="1" type="ordered locus">Bd2803</name>
</gene>
<name>Q6MJH4_BDEBA</name>
<dbReference type="GeneID" id="93013682"/>
<dbReference type="eggNOG" id="ENOG50309Y7">
    <property type="taxonomic scope" value="Bacteria"/>
</dbReference>
<dbReference type="KEGG" id="bba:Bd2803"/>
<accession>Q6MJH4</accession>
<organism evidence="1 2">
    <name type="scientific">Bdellovibrio bacteriovorus (strain ATCC 15356 / DSM 50701 / NCIMB 9529 / HD100)</name>
    <dbReference type="NCBI Taxonomy" id="264462"/>
    <lineage>
        <taxon>Bacteria</taxon>
        <taxon>Pseudomonadati</taxon>
        <taxon>Bdellovibrionota</taxon>
        <taxon>Bdellovibrionia</taxon>
        <taxon>Bdellovibrionales</taxon>
        <taxon>Pseudobdellovibrionaceae</taxon>
        <taxon>Bdellovibrio</taxon>
    </lineage>
</organism>
<sequence length="401" mass="46905">MDVTYDELIQNIEHWHAATPHEALAEAEERKQNKKFVGTTGSHFDVSAELTPVDIYCILKSKFGEPNGIQMLFKKKNDVDNLIHWAWELKYKNTYIHITGFFFHFSVLIKGSKDPKNDDQQKFLKAFLTLKKKVKPEIETVKSTLEKWLIFSNPYVQFSDMVEEIIDELEAEPKLKRIENRPARFTSSFQEDVTANSKHFADTFRRRITLKLIIPIWIESFINLIIFLCAKPSIRETEELTNFKISPWRNRLKNIHSMCMHVSKVDMSSEKIKQIEPLFKNRNRLLHGGIAPTITGKQMYFAQGHIPLLDENLYMTDFFHDISLHGLDVDELYNEVELARNFIAFMLELIEPKFVRMMLPILNDSTPGWDEKRKIAGQVIPKHIVDMFPVFDPISTEKEKS</sequence>
<protein>
    <submittedName>
        <fullName evidence="1">Uncharacterized protein</fullName>
    </submittedName>
</protein>
<dbReference type="AlphaFoldDB" id="Q6MJH4"/>
<reference evidence="1 2" key="1">
    <citation type="journal article" date="2004" name="Science">
        <title>A predator unmasked: life cycle of Bdellovibrio bacteriovorus from a genomic perspective.</title>
        <authorList>
            <person name="Rendulic S."/>
            <person name="Jagtap P."/>
            <person name="Rosinus A."/>
            <person name="Eppinger M."/>
            <person name="Baar C."/>
            <person name="Lanz C."/>
            <person name="Keller H."/>
            <person name="Lambert C."/>
            <person name="Evans K.J."/>
            <person name="Goesmann A."/>
            <person name="Meyer F."/>
            <person name="Sockett R.E."/>
            <person name="Schuster S.C."/>
        </authorList>
    </citation>
    <scope>NUCLEOTIDE SEQUENCE [LARGE SCALE GENOMIC DNA]</scope>
    <source>
        <strain evidence="2">ATCC 15356 / DSM 50701 / NCIMB 9529 / HD100</strain>
    </source>
</reference>
<dbReference type="Proteomes" id="UP000008080">
    <property type="component" value="Chromosome"/>
</dbReference>